<dbReference type="CDD" id="cd15470">
    <property type="entry name" value="Myo5_CBD"/>
    <property type="match status" value="1"/>
</dbReference>
<protein>
    <submittedName>
        <fullName evidence="4">MYO5A-like protein</fullName>
    </submittedName>
</protein>
<keyword evidence="1" id="KW-0175">Coiled coil</keyword>
<accession>A0ABY7G6N0</accession>
<dbReference type="PROSITE" id="PS51126">
    <property type="entry name" value="DILUTE"/>
    <property type="match status" value="1"/>
</dbReference>
<organism evidence="4 5">
    <name type="scientific">Mya arenaria</name>
    <name type="common">Soft-shell clam</name>
    <dbReference type="NCBI Taxonomy" id="6604"/>
    <lineage>
        <taxon>Eukaryota</taxon>
        <taxon>Metazoa</taxon>
        <taxon>Spiralia</taxon>
        <taxon>Lophotrochozoa</taxon>
        <taxon>Mollusca</taxon>
        <taxon>Bivalvia</taxon>
        <taxon>Autobranchia</taxon>
        <taxon>Heteroconchia</taxon>
        <taxon>Euheterodonta</taxon>
        <taxon>Imparidentia</taxon>
        <taxon>Neoheterodontei</taxon>
        <taxon>Myida</taxon>
        <taxon>Myoidea</taxon>
        <taxon>Myidae</taxon>
        <taxon>Mya</taxon>
    </lineage>
</organism>
<feature type="coiled-coil region" evidence="1">
    <location>
        <begin position="464"/>
        <end position="557"/>
    </location>
</feature>
<dbReference type="InterPro" id="IPR002710">
    <property type="entry name" value="Dilute_dom"/>
</dbReference>
<dbReference type="PANTHER" id="PTHR16027:SF6">
    <property type="entry name" value="DILUTE DOMAIN-CONTAINING PROTEIN"/>
    <property type="match status" value="1"/>
</dbReference>
<dbReference type="InterPro" id="IPR052072">
    <property type="entry name" value="Vascular_dev_regulator"/>
</dbReference>
<name>A0ABY7G6N0_MYAAR</name>
<dbReference type="EMBL" id="CP111027">
    <property type="protein sequence ID" value="WAR29019.1"/>
    <property type="molecule type" value="Genomic_DNA"/>
</dbReference>
<proteinExistence type="predicted"/>
<sequence>MGDIEEVLKKLEATNPRTQPSDYGFETNDLIGQSGFNPFDTDDLIGQLGSNPFETDDMIGNEDDYYDDPFEDEGADGGSVPRESSLSQYDVDVKQFQQFRNKNPRTEISEDNDMEKENLKPDGSIRLEVKFSPREIIRQSSDAGSAKIVCDCEDCINQTDVAECQCEHCSQSRDVIINPEYSEDQREITCYCEECLNHWEEVDYVCKCEQCQFDRQCLFKHFSQSEMPCHCPDCVKDLAVIHTENGACDCESCNQSKHSKNRLSHDLSAVHDLEISRNSGQELRQSDRSVEFLTLRNSSLEKSFDSKGSNSPRSIRSGSSRNSGVHPNRQADILLHNNELFNGDHVHEYINSLDIGQMKIGSDETYQNLDKVGPNGVQIGSQVGNKSSDGNSAGIKNNDKSKHVAHKVFDHSVDRNSSNKKGFEMSVKDDYANLLHMRENVNEANEEGANSHGGESVHSREDSLVEEDRACLLLEQQLQNTEKELNAKTSEYQKEITDLKKENEKQNQLIQKDLSELVDQQAEQIRKLKKMLKVYAKRLKEGEAAEIQAELEREETKSVENVAQVKHRERNYMGMLEYKKEDETALLKAIILELKPKVASGLLPGLPAYVLFMCVRHTDYVNDDEKVRSFLTSTINGIKKVVKKHHDDLDRVTLWLANTCRFLHTLKQYSGEKQFQQENTPRQNEHCLRNFDLAEYRQVFSDLAVWIYQTLIKLMEATIQPSIVAAVLDHEAIAGLTGSKPSGLRGRSSSRADDTPEHSLDSLMKAMNQFVRVLTQHAVDPEMVKQIFRQVYYFLGASALNNLLLRKEILEPIVQTSQLLQARKTDADVDSVCDMCSKLTVPQERVPISFIRKIQQKLKERVNTDNSLLMDLKFSYSVTFPFTPSKIILETIEVPEQLHINKLVSRWACHLK</sequence>
<evidence type="ECO:0000256" key="2">
    <source>
        <dbReference type="SAM" id="MobiDB-lite"/>
    </source>
</evidence>
<gene>
    <name evidence="4" type="ORF">MAR_002587</name>
</gene>
<feature type="compositionally biased region" description="Low complexity" evidence="2">
    <location>
        <begin position="308"/>
        <end position="324"/>
    </location>
</feature>
<keyword evidence="5" id="KW-1185">Reference proteome</keyword>
<dbReference type="PANTHER" id="PTHR16027">
    <property type="entry name" value="DILUTE DOMAIN-CONTAINING PROTEIN YPR089W"/>
    <property type="match status" value="1"/>
</dbReference>
<evidence type="ECO:0000313" key="4">
    <source>
        <dbReference type="EMBL" id="WAR29019.1"/>
    </source>
</evidence>
<feature type="domain" description="Dilute" evidence="3">
    <location>
        <begin position="632"/>
        <end position="912"/>
    </location>
</feature>
<feature type="compositionally biased region" description="Acidic residues" evidence="2">
    <location>
        <begin position="54"/>
        <end position="75"/>
    </location>
</feature>
<feature type="region of interest" description="Disordered" evidence="2">
    <location>
        <begin position="11"/>
        <end position="86"/>
    </location>
</feature>
<evidence type="ECO:0000259" key="3">
    <source>
        <dbReference type="PROSITE" id="PS51126"/>
    </source>
</evidence>
<evidence type="ECO:0000313" key="5">
    <source>
        <dbReference type="Proteomes" id="UP001164746"/>
    </source>
</evidence>
<dbReference type="Proteomes" id="UP001164746">
    <property type="component" value="Chromosome 16"/>
</dbReference>
<evidence type="ECO:0000256" key="1">
    <source>
        <dbReference type="SAM" id="Coils"/>
    </source>
</evidence>
<reference evidence="4" key="1">
    <citation type="submission" date="2022-11" db="EMBL/GenBank/DDBJ databases">
        <title>Centuries of genome instability and evolution in soft-shell clam transmissible cancer (bioRxiv).</title>
        <authorList>
            <person name="Hart S.F.M."/>
            <person name="Yonemitsu M.A."/>
            <person name="Giersch R.M."/>
            <person name="Beal B.F."/>
            <person name="Arriagada G."/>
            <person name="Davis B.W."/>
            <person name="Ostrander E.A."/>
            <person name="Goff S.P."/>
            <person name="Metzger M.J."/>
        </authorList>
    </citation>
    <scope>NUCLEOTIDE SEQUENCE</scope>
    <source>
        <strain evidence="4">MELC-2E11</strain>
        <tissue evidence="4">Siphon/mantle</tissue>
    </source>
</reference>
<feature type="region of interest" description="Disordered" evidence="2">
    <location>
        <begin position="100"/>
        <end position="119"/>
    </location>
</feature>
<feature type="region of interest" description="Disordered" evidence="2">
    <location>
        <begin position="302"/>
        <end position="327"/>
    </location>
</feature>